<feature type="region of interest" description="Disordered" evidence="1">
    <location>
        <begin position="20"/>
        <end position="46"/>
    </location>
</feature>
<dbReference type="EMBL" id="JACJTU010000017">
    <property type="protein sequence ID" value="MBD2735987.1"/>
    <property type="molecule type" value="Genomic_DNA"/>
</dbReference>
<dbReference type="Proteomes" id="UP000637383">
    <property type="component" value="Unassembled WGS sequence"/>
</dbReference>
<reference evidence="2 3" key="1">
    <citation type="journal article" date="2020" name="ISME J.">
        <title>Comparative genomics reveals insights into cyanobacterial evolution and habitat adaptation.</title>
        <authorList>
            <person name="Chen M.Y."/>
            <person name="Teng W.K."/>
            <person name="Zhao L."/>
            <person name="Hu C.X."/>
            <person name="Zhou Y.K."/>
            <person name="Han B.P."/>
            <person name="Song L.R."/>
            <person name="Shu W.S."/>
        </authorList>
    </citation>
    <scope>NUCLEOTIDE SEQUENCE [LARGE SCALE GENOMIC DNA]</scope>
    <source>
        <strain evidence="2 3">FACHB-159</strain>
    </source>
</reference>
<keyword evidence="3" id="KW-1185">Reference proteome</keyword>
<accession>A0ABR8KCY4</accession>
<feature type="compositionally biased region" description="Polar residues" evidence="1">
    <location>
        <begin position="21"/>
        <end position="33"/>
    </location>
</feature>
<protein>
    <submittedName>
        <fullName evidence="2">Uncharacterized protein</fullName>
    </submittedName>
</protein>
<sequence>MYTWAKLSDLVNLYRNWATPKKSQGAKQPNSLAIPNAPCPPTTKNW</sequence>
<organism evidence="2 3">
    <name type="scientific">Nostoc paludosum FACHB-159</name>
    <dbReference type="NCBI Taxonomy" id="2692908"/>
    <lineage>
        <taxon>Bacteria</taxon>
        <taxon>Bacillati</taxon>
        <taxon>Cyanobacteriota</taxon>
        <taxon>Cyanophyceae</taxon>
        <taxon>Nostocales</taxon>
        <taxon>Nostocaceae</taxon>
        <taxon>Nostoc</taxon>
    </lineage>
</organism>
<proteinExistence type="predicted"/>
<gene>
    <name evidence="2" type="ORF">H6H03_19170</name>
</gene>
<evidence type="ECO:0000313" key="2">
    <source>
        <dbReference type="EMBL" id="MBD2735987.1"/>
    </source>
</evidence>
<dbReference type="RefSeq" id="WP_190956640.1">
    <property type="nucleotide sequence ID" value="NZ_JACJTU010000017.1"/>
</dbReference>
<comment type="caution">
    <text evidence="2">The sequence shown here is derived from an EMBL/GenBank/DDBJ whole genome shotgun (WGS) entry which is preliminary data.</text>
</comment>
<evidence type="ECO:0000256" key="1">
    <source>
        <dbReference type="SAM" id="MobiDB-lite"/>
    </source>
</evidence>
<evidence type="ECO:0000313" key="3">
    <source>
        <dbReference type="Proteomes" id="UP000637383"/>
    </source>
</evidence>
<name>A0ABR8KCY4_9NOSO</name>
<feature type="compositionally biased region" description="Pro residues" evidence="1">
    <location>
        <begin position="37"/>
        <end position="46"/>
    </location>
</feature>